<evidence type="ECO:0000256" key="1">
    <source>
        <dbReference type="ARBA" id="ARBA00022603"/>
    </source>
</evidence>
<dbReference type="PROSITE" id="PS51683">
    <property type="entry name" value="SAM_OMT_II"/>
    <property type="match status" value="1"/>
</dbReference>
<dbReference type="GO" id="GO:0008171">
    <property type="term" value="F:O-methyltransferase activity"/>
    <property type="evidence" value="ECO:0000318"/>
    <property type="project" value="GO_Central"/>
</dbReference>
<evidence type="ECO:0000259" key="6">
    <source>
        <dbReference type="Pfam" id="PF08100"/>
    </source>
</evidence>
<reference evidence="8" key="1">
    <citation type="journal article" date="2017" name="Cell">
        <title>Insights into land plant evolution garnered from the Marchantia polymorpha genome.</title>
        <authorList>
            <person name="Bowman J.L."/>
            <person name="Kohchi T."/>
            <person name="Yamato K.T."/>
            <person name="Jenkins J."/>
            <person name="Shu S."/>
            <person name="Ishizaki K."/>
            <person name="Yamaoka S."/>
            <person name="Nishihama R."/>
            <person name="Nakamura Y."/>
            <person name="Berger F."/>
            <person name="Adam C."/>
            <person name="Aki S.S."/>
            <person name="Althoff F."/>
            <person name="Araki T."/>
            <person name="Arteaga-Vazquez M.A."/>
            <person name="Balasubrmanian S."/>
            <person name="Barry K."/>
            <person name="Bauer D."/>
            <person name="Boehm C.R."/>
            <person name="Briginshaw L."/>
            <person name="Caballero-Perez J."/>
            <person name="Catarino B."/>
            <person name="Chen F."/>
            <person name="Chiyoda S."/>
            <person name="Chovatia M."/>
            <person name="Davies K.M."/>
            <person name="Delmans M."/>
            <person name="Demura T."/>
            <person name="Dierschke T."/>
            <person name="Dolan L."/>
            <person name="Dorantes-Acosta A.E."/>
            <person name="Eklund D.M."/>
            <person name="Florent S.N."/>
            <person name="Flores-Sandoval E."/>
            <person name="Fujiyama A."/>
            <person name="Fukuzawa H."/>
            <person name="Galik B."/>
            <person name="Grimanelli D."/>
            <person name="Grimwood J."/>
            <person name="Grossniklaus U."/>
            <person name="Hamada T."/>
            <person name="Haseloff J."/>
            <person name="Hetherington A.J."/>
            <person name="Higo A."/>
            <person name="Hirakawa Y."/>
            <person name="Hundley H.N."/>
            <person name="Ikeda Y."/>
            <person name="Inoue K."/>
            <person name="Inoue S.I."/>
            <person name="Ishida S."/>
            <person name="Jia Q."/>
            <person name="Kakita M."/>
            <person name="Kanazawa T."/>
            <person name="Kawai Y."/>
            <person name="Kawashima T."/>
            <person name="Kennedy M."/>
            <person name="Kinose K."/>
            <person name="Kinoshita T."/>
            <person name="Kohara Y."/>
            <person name="Koide E."/>
            <person name="Komatsu K."/>
            <person name="Kopischke S."/>
            <person name="Kubo M."/>
            <person name="Kyozuka J."/>
            <person name="Lagercrantz U."/>
            <person name="Lin S.S."/>
            <person name="Lindquist E."/>
            <person name="Lipzen A.M."/>
            <person name="Lu C.W."/>
            <person name="De Luna E."/>
            <person name="Martienssen R.A."/>
            <person name="Minamino N."/>
            <person name="Mizutani M."/>
            <person name="Mizutani M."/>
            <person name="Mochizuki N."/>
            <person name="Monte I."/>
            <person name="Mosher R."/>
            <person name="Nagasaki H."/>
            <person name="Nakagami H."/>
            <person name="Naramoto S."/>
            <person name="Nishitani K."/>
            <person name="Ohtani M."/>
            <person name="Okamoto T."/>
            <person name="Okumura M."/>
            <person name="Phillips J."/>
            <person name="Pollak B."/>
            <person name="Reinders A."/>
            <person name="Rovekamp M."/>
            <person name="Sano R."/>
            <person name="Sawa S."/>
            <person name="Schmid M.W."/>
            <person name="Shirakawa M."/>
            <person name="Solano R."/>
            <person name="Spunde A."/>
            <person name="Suetsugu N."/>
            <person name="Sugano S."/>
            <person name="Sugiyama A."/>
            <person name="Sun R."/>
            <person name="Suzuki Y."/>
            <person name="Takenaka M."/>
            <person name="Takezawa D."/>
            <person name="Tomogane H."/>
            <person name="Tsuzuki M."/>
            <person name="Ueda T."/>
            <person name="Umeda M."/>
            <person name="Ward J.M."/>
            <person name="Watanabe Y."/>
            <person name="Yazaki K."/>
            <person name="Yokoyama R."/>
            <person name="Yoshitake Y."/>
            <person name="Yotsui I."/>
            <person name="Zachgo S."/>
            <person name="Schmutz J."/>
        </authorList>
    </citation>
    <scope>NUCLEOTIDE SEQUENCE [LARGE SCALE GENOMIC DNA]</scope>
    <source>
        <strain evidence="8">Tak-1</strain>
    </source>
</reference>
<dbReference type="InterPro" id="IPR036388">
    <property type="entry name" value="WH-like_DNA-bd_sf"/>
</dbReference>
<evidence type="ECO:0008006" key="9">
    <source>
        <dbReference type="Google" id="ProtNLM"/>
    </source>
</evidence>
<dbReference type="InterPro" id="IPR036390">
    <property type="entry name" value="WH_DNA-bd_sf"/>
</dbReference>
<proteinExistence type="predicted"/>
<keyword evidence="1" id="KW-0489">Methyltransferase</keyword>
<dbReference type="GO" id="GO:0032259">
    <property type="term" value="P:methylation"/>
    <property type="evidence" value="ECO:0000318"/>
    <property type="project" value="GO_Central"/>
</dbReference>
<dbReference type="InterPro" id="IPR029063">
    <property type="entry name" value="SAM-dependent_MTases_sf"/>
</dbReference>
<feature type="active site" description="Proton acceptor" evidence="4">
    <location>
        <position position="267"/>
    </location>
</feature>
<dbReference type="GO" id="GO:0046983">
    <property type="term" value="F:protein dimerization activity"/>
    <property type="evidence" value="ECO:0007669"/>
    <property type="project" value="InterPro"/>
</dbReference>
<keyword evidence="8" id="KW-1185">Reference proteome</keyword>
<dbReference type="Gene3D" id="1.10.10.10">
    <property type="entry name" value="Winged helix-like DNA-binding domain superfamily/Winged helix DNA-binding domain"/>
    <property type="match status" value="1"/>
</dbReference>
<sequence>MELDSMTKGKLSNKEMPEIRTIYKAFDFATSFALKSTMTMGIPDVLARSKEPMTADNIVEKLPCKNPAAAAGYLDRIMDILIVPGFYSKTPVSNADGKSHKAAYGLTPVSRMLVKDDVEFTLLPIALLHVHRVFTDSFQHLHKSVLEDRAPMEVALGKPFYEYFAENQELRSTFQEALSCHSNYWIKIIAQEYDGFDHTKTLVDVGGCDGESLKELVAVHPHIHGINFDLPAVIQNAPQIPGVDHVGGDYFASVPAGDTIFLKLVLHNNGDEECLKILKNCYQALPERGGKVVIGESVYDHDSKEDEAQFVKHLDVMMLSVFLNGRERSFDAYKALLTSCGFGDCKLIKLSGSVALIEAYKY</sequence>
<dbReference type="AlphaFoldDB" id="A0A2R6VYH8"/>
<accession>A0A2R6VYH8</accession>
<evidence type="ECO:0000256" key="4">
    <source>
        <dbReference type="PIRSR" id="PIRSR005739-1"/>
    </source>
</evidence>
<dbReference type="Pfam" id="PF08100">
    <property type="entry name" value="Dimerisation"/>
    <property type="match status" value="1"/>
</dbReference>
<dbReference type="OMA" id="NETDACP"/>
<protein>
    <recommendedName>
        <fullName evidence="9">O-methyltransferase domain-containing protein</fullName>
    </recommendedName>
</protein>
<evidence type="ECO:0000256" key="2">
    <source>
        <dbReference type="ARBA" id="ARBA00022679"/>
    </source>
</evidence>
<keyword evidence="2" id="KW-0808">Transferase</keyword>
<dbReference type="Gramene" id="Mp5g06840.1">
    <property type="protein sequence ID" value="Mp5g06840.1.cds"/>
    <property type="gene ID" value="Mp5g06840"/>
</dbReference>
<dbReference type="PIRSF" id="PIRSF005739">
    <property type="entry name" value="O-mtase"/>
    <property type="match status" value="1"/>
</dbReference>
<feature type="domain" description="O-methyltransferase dimerisation" evidence="6">
    <location>
        <begin position="26"/>
        <end position="116"/>
    </location>
</feature>
<keyword evidence="3" id="KW-0949">S-adenosyl-L-methionine</keyword>
<dbReference type="Pfam" id="PF00891">
    <property type="entry name" value="Methyltransf_2"/>
    <property type="match status" value="1"/>
</dbReference>
<dbReference type="InterPro" id="IPR012967">
    <property type="entry name" value="COMT_dimerisation"/>
</dbReference>
<dbReference type="OrthoDB" id="1606438at2759"/>
<organism evidence="7 8">
    <name type="scientific">Marchantia polymorpha</name>
    <name type="common">Common liverwort</name>
    <name type="synonym">Marchantia aquatica</name>
    <dbReference type="NCBI Taxonomy" id="3197"/>
    <lineage>
        <taxon>Eukaryota</taxon>
        <taxon>Viridiplantae</taxon>
        <taxon>Streptophyta</taxon>
        <taxon>Embryophyta</taxon>
        <taxon>Marchantiophyta</taxon>
        <taxon>Marchantiopsida</taxon>
        <taxon>Marchantiidae</taxon>
        <taxon>Marchantiales</taxon>
        <taxon>Marchantiaceae</taxon>
        <taxon>Marchantia</taxon>
    </lineage>
</organism>
<evidence type="ECO:0000259" key="5">
    <source>
        <dbReference type="Pfam" id="PF00891"/>
    </source>
</evidence>
<dbReference type="SUPFAM" id="SSF53335">
    <property type="entry name" value="S-adenosyl-L-methionine-dependent methyltransferases"/>
    <property type="match status" value="1"/>
</dbReference>
<dbReference type="InterPro" id="IPR001077">
    <property type="entry name" value="COMT_C"/>
</dbReference>
<dbReference type="Gene3D" id="3.40.50.150">
    <property type="entry name" value="Vaccinia Virus protein VP39"/>
    <property type="match status" value="1"/>
</dbReference>
<evidence type="ECO:0000256" key="3">
    <source>
        <dbReference type="ARBA" id="ARBA00022691"/>
    </source>
</evidence>
<dbReference type="EMBL" id="KZ773261">
    <property type="protein sequence ID" value="PTQ26651.1"/>
    <property type="molecule type" value="Genomic_DNA"/>
</dbReference>
<dbReference type="GO" id="GO:0008757">
    <property type="term" value="F:S-adenosylmethionine-dependent methyltransferase activity"/>
    <property type="evidence" value="ECO:0000318"/>
    <property type="project" value="GO_Central"/>
</dbReference>
<evidence type="ECO:0000313" key="7">
    <source>
        <dbReference type="EMBL" id="PTQ26651.1"/>
    </source>
</evidence>
<evidence type="ECO:0000313" key="8">
    <source>
        <dbReference type="Proteomes" id="UP000244005"/>
    </source>
</evidence>
<dbReference type="InterPro" id="IPR016461">
    <property type="entry name" value="COMT-like"/>
</dbReference>
<dbReference type="Proteomes" id="UP000244005">
    <property type="component" value="Unassembled WGS sequence"/>
</dbReference>
<dbReference type="PANTHER" id="PTHR11746">
    <property type="entry name" value="O-METHYLTRANSFERASE"/>
    <property type="match status" value="1"/>
</dbReference>
<name>A0A2R6VYH8_MARPO</name>
<gene>
    <name evidence="7" type="ORF">MARPO_0681s0001</name>
</gene>
<feature type="domain" description="O-methyltransferase C-terminal" evidence="5">
    <location>
        <begin position="138"/>
        <end position="342"/>
    </location>
</feature>
<dbReference type="SUPFAM" id="SSF46785">
    <property type="entry name" value="Winged helix' DNA-binding domain"/>
    <property type="match status" value="1"/>
</dbReference>